<dbReference type="InterPro" id="IPR051210">
    <property type="entry name" value="Ub_ligase/GEF_domain"/>
</dbReference>
<dbReference type="InterPro" id="IPR000408">
    <property type="entry name" value="Reg_chr_condens"/>
</dbReference>
<dbReference type="InterPro" id="IPR009091">
    <property type="entry name" value="RCC1/BLIP-II"/>
</dbReference>
<evidence type="ECO:0000259" key="3">
    <source>
        <dbReference type="Pfam" id="PF25390"/>
    </source>
</evidence>
<feature type="repeat" description="RCC1" evidence="2">
    <location>
        <begin position="981"/>
        <end position="1025"/>
    </location>
</feature>
<evidence type="ECO:0000313" key="5">
    <source>
        <dbReference type="Proteomes" id="UP000277928"/>
    </source>
</evidence>
<proteinExistence type="predicted"/>
<dbReference type="OMA" id="MANHEDV"/>
<dbReference type="PRINTS" id="PR00633">
    <property type="entry name" value="RCCNDNSATION"/>
</dbReference>
<dbReference type="OrthoDB" id="10256179at2759"/>
<dbReference type="PANTHER" id="PTHR22870:SF408">
    <property type="entry name" value="OS09G0560450 PROTEIN"/>
    <property type="match status" value="1"/>
</dbReference>
<feature type="repeat" description="RCC1" evidence="2">
    <location>
        <begin position="696"/>
        <end position="746"/>
    </location>
</feature>
<keyword evidence="1" id="KW-0677">Repeat</keyword>
<organism evidence="4 5">
    <name type="scientific">Litomosoides sigmodontis</name>
    <name type="common">Filarial nematode worm</name>
    <dbReference type="NCBI Taxonomy" id="42156"/>
    <lineage>
        <taxon>Eukaryota</taxon>
        <taxon>Metazoa</taxon>
        <taxon>Ecdysozoa</taxon>
        <taxon>Nematoda</taxon>
        <taxon>Chromadorea</taxon>
        <taxon>Rhabditida</taxon>
        <taxon>Spirurina</taxon>
        <taxon>Spiruromorpha</taxon>
        <taxon>Filarioidea</taxon>
        <taxon>Onchocercidae</taxon>
        <taxon>Litomosoides</taxon>
    </lineage>
</organism>
<dbReference type="Gene3D" id="2.130.10.30">
    <property type="entry name" value="Regulator of chromosome condensation 1/beta-lactamase-inhibitor protein II"/>
    <property type="match status" value="2"/>
</dbReference>
<accession>A0A3P6URQ1</accession>
<dbReference type="PANTHER" id="PTHR22870">
    <property type="entry name" value="REGULATOR OF CHROMOSOME CONDENSATION"/>
    <property type="match status" value="1"/>
</dbReference>
<dbReference type="SUPFAM" id="SSF69322">
    <property type="entry name" value="Tricorn protease domain 2"/>
    <property type="match status" value="1"/>
</dbReference>
<dbReference type="PROSITE" id="PS00626">
    <property type="entry name" value="RCC1_2"/>
    <property type="match status" value="2"/>
</dbReference>
<feature type="domain" description="RCC1-like" evidence="3">
    <location>
        <begin position="627"/>
        <end position="861"/>
    </location>
</feature>
<dbReference type="PROSITE" id="PS50012">
    <property type="entry name" value="RCC1_3"/>
    <property type="match status" value="5"/>
</dbReference>
<dbReference type="EMBL" id="UYRX01000363">
    <property type="protein sequence ID" value="VDK80964.1"/>
    <property type="molecule type" value="Genomic_DNA"/>
</dbReference>
<feature type="repeat" description="RCC1" evidence="2">
    <location>
        <begin position="747"/>
        <end position="800"/>
    </location>
</feature>
<dbReference type="Proteomes" id="UP000277928">
    <property type="component" value="Unassembled WGS sequence"/>
</dbReference>
<dbReference type="Pfam" id="PF00415">
    <property type="entry name" value="RCC1"/>
    <property type="match status" value="1"/>
</dbReference>
<dbReference type="STRING" id="42156.A0A3P6URQ1"/>
<dbReference type="Pfam" id="PF25390">
    <property type="entry name" value="WD40_RLD"/>
    <property type="match status" value="1"/>
</dbReference>
<evidence type="ECO:0000256" key="2">
    <source>
        <dbReference type="PROSITE-ProRule" id="PRU00235"/>
    </source>
</evidence>
<feature type="repeat" description="RCC1" evidence="2">
    <location>
        <begin position="801"/>
        <end position="851"/>
    </location>
</feature>
<gene>
    <name evidence="4" type="ORF">NLS_LOCUS5116</name>
</gene>
<feature type="repeat" description="RCC1" evidence="2">
    <location>
        <begin position="929"/>
        <end position="980"/>
    </location>
</feature>
<dbReference type="SUPFAM" id="SSF50985">
    <property type="entry name" value="RCC1/BLIP-II"/>
    <property type="match status" value="2"/>
</dbReference>
<keyword evidence="5" id="KW-1185">Reference proteome</keyword>
<sequence>MSYKWQKEDWGWELGEDERIIDWSFLAELNFTLAALLTSKCRVLIYSNAGNSGVRLCVTHLQKFAPSVNEAAAVCVLPDASGLAFILLKGSVLLVPLRCVLDVPWGRCDILANDSVSILEVNGVEEGCLCTPTSALCYTARHSNRPYLIYANKAGQLFIIDLTMMAVSVMLRAPESIHNISLYVNKGDIHLLVSGFTSEQWILPLETNGRGLRETLGQVIPWDLREQHHKTSQISVTFDGNLAVLGTEDCVVKFYDDTGMKIAKNSVPVPENTWQVHILPHTIFAVTDQASGTGVSVHFGGLFSAAKVFYEKILDFSNDEVLGFVPILCENILPSCLLVMEHDVIVLSPNKVEEAFRPLREVLVDYIARLDYSYNICTSVSETFKINTRDLVQNVLDDSVSIIQKAADREIILDKLIHLALDSSMDLITLIQWCTKNNSEYALMDVVKDICTGNPNEEGRHHMISLCMARYKVYPQDRDKIETILNEFLVRHPDVHIGMEQLLEENFWTTVAIVVDNSLDKAEAVGRYLARTEKDWPVIHSSFIVKILSSFCWKSCGKEDGEKLLRRMAEFVPSLRSVPHFTTFAKIGLEQLPSYQYNAAVLYVLSSLHLMHATYSTRLPSTTDSVISSGSNFTAVVTSEECLAYWGEFCSGSLKSKGCEKPHGQRVSRLCTQDTPVRICSVSCGTEHLLCLTVHGKVYAFGRNKFGQCGVGHTDEVTVATEIVDNYGSARTVCAGHYHSALISEKGYAFTWGWSFYGQLGINTRSSFADRLVPSLVKSLNGRVISVACGYAHTLFLMESGVIYSCGNGSYGQLGTGVEIKKRFKPEAVPMPDKVIMIASKYFHCLAVSERQKIFCWGTNPQTLKMKMFVKRRLRTETDKSTSVTGKRNDKLSINNDYLIVTEVEHMVQGKIIHIDAGYNHSALINECKNLYTWGKSLDMQLGHGNKKEQEEPHQLFEPTDVAWDFVSCGYDFTTAVTSKGTVYVWGRNYKNHLGVESSVSPSTSRKIVFKTARGPSKTIEVAGDSPCIPRPTKFPSLIAFALTEVCFDEVRKRSFIDFVKKMDSDTISSISSQLLRNPVYCLPAVYVHLLAGDLIHAIEFLVKIPSKEIEKLADNNNEQEGSESFAFIDVVWDLISKHPNFTVQSKAISDLLSTFAVGDRVVKSKKLSALAPLLLISKPGALSSLKSSETLEILEKWRPDPSFHELRISQSSVQWIRDGRIALVYFTTGNMKCIQVFYETSVLAMCSSCFQGQKNCWSCALCSLIPLSDLITREDCVTGRAVVLWKNVLCWSGAVQLTIKDEFVQDAAKNGRAQYGQSFSNTKLTQIVSEDIVSNSTFAYRVSVDFYWYIGYEIILKYHSLLEFMAKFVLHRDLSVL</sequence>
<protein>
    <recommendedName>
        <fullName evidence="3">RCC1-like domain-containing protein</fullName>
    </recommendedName>
</protein>
<reference evidence="4 5" key="1">
    <citation type="submission" date="2018-08" db="EMBL/GenBank/DDBJ databases">
        <authorList>
            <person name="Laetsch R D."/>
            <person name="Stevens L."/>
            <person name="Kumar S."/>
            <person name="Blaxter L. M."/>
        </authorList>
    </citation>
    <scope>NUCLEOTIDE SEQUENCE [LARGE SCALE GENOMIC DNA]</scope>
</reference>
<evidence type="ECO:0000313" key="4">
    <source>
        <dbReference type="EMBL" id="VDK80964.1"/>
    </source>
</evidence>
<dbReference type="InterPro" id="IPR058923">
    <property type="entry name" value="RCC1-like_dom"/>
</dbReference>
<evidence type="ECO:0000256" key="1">
    <source>
        <dbReference type="ARBA" id="ARBA00022737"/>
    </source>
</evidence>
<name>A0A3P6URQ1_LITSI</name>